<reference evidence="1 2" key="1">
    <citation type="submission" date="2014-02" db="EMBL/GenBank/DDBJ databases">
        <title>Whole genome shotgun sequence of Rhodococcus wratislaviensis NBRC 100605.</title>
        <authorList>
            <person name="Hosoyama A."/>
            <person name="Tsuchikane K."/>
            <person name="Yoshida I."/>
            <person name="Ohji S."/>
            <person name="Ichikawa N."/>
            <person name="Yamazoe A."/>
            <person name="Fujita N."/>
        </authorList>
    </citation>
    <scope>NUCLEOTIDE SEQUENCE [LARGE SCALE GENOMIC DNA]</scope>
    <source>
        <strain evidence="1 2">NBRC 100605</strain>
    </source>
</reference>
<dbReference type="PANTHER" id="PTHR34309:SF10">
    <property type="entry name" value="SLR1406 PROTEIN"/>
    <property type="match status" value="1"/>
</dbReference>
<dbReference type="AlphaFoldDB" id="X0Q504"/>
<dbReference type="InterPro" id="IPR038084">
    <property type="entry name" value="PduO/GlcC-like_sf"/>
</dbReference>
<organism evidence="1 2">
    <name type="scientific">Rhodococcus wratislaviensis NBRC 100605</name>
    <dbReference type="NCBI Taxonomy" id="1219028"/>
    <lineage>
        <taxon>Bacteria</taxon>
        <taxon>Bacillati</taxon>
        <taxon>Actinomycetota</taxon>
        <taxon>Actinomycetes</taxon>
        <taxon>Mycobacteriales</taxon>
        <taxon>Nocardiaceae</taxon>
        <taxon>Rhodococcus</taxon>
    </lineage>
</organism>
<evidence type="ECO:0000313" key="2">
    <source>
        <dbReference type="Proteomes" id="UP000019491"/>
    </source>
</evidence>
<dbReference type="RefSeq" id="WP_162181272.1">
    <property type="nucleotide sequence ID" value="NZ_BAWF01000098.1"/>
</dbReference>
<keyword evidence="2" id="KW-1185">Reference proteome</keyword>
<dbReference type="Proteomes" id="UP000019491">
    <property type="component" value="Unassembled WGS sequence"/>
</dbReference>
<dbReference type="SUPFAM" id="SSF143744">
    <property type="entry name" value="GlcG-like"/>
    <property type="match status" value="1"/>
</dbReference>
<sequence length="160" mass="16919">MTELTRAAAELTTLVALQLLQKAIDRADELGRPMAISIVDPGGNQKAFIRMDGAPLLAGEVAFRKAWSAVAWNMPTRDWVPFISKDEVLLEGVPRIDGLSVLPGGVPIEVGELMVGGIGVSGSHYSEDDEVAIHALGSVAGIDLPAPARPARAWSDIETP</sequence>
<comment type="caution">
    <text evidence="1">The sequence shown here is derived from an EMBL/GenBank/DDBJ whole genome shotgun (WGS) entry which is preliminary data.</text>
</comment>
<dbReference type="EMBL" id="BAWF01000098">
    <property type="protein sequence ID" value="GAF51469.1"/>
    <property type="molecule type" value="Genomic_DNA"/>
</dbReference>
<dbReference type="InterPro" id="IPR052517">
    <property type="entry name" value="GlcG_carb_metab_protein"/>
</dbReference>
<evidence type="ECO:0000313" key="1">
    <source>
        <dbReference type="EMBL" id="GAF51469.1"/>
    </source>
</evidence>
<dbReference type="Pfam" id="PF03928">
    <property type="entry name" value="HbpS-like"/>
    <property type="match status" value="1"/>
</dbReference>
<protein>
    <recommendedName>
        <fullName evidence="3">Heme-binding protein</fullName>
    </recommendedName>
</protein>
<accession>X0Q504</accession>
<evidence type="ECO:0008006" key="3">
    <source>
        <dbReference type="Google" id="ProtNLM"/>
    </source>
</evidence>
<dbReference type="OrthoDB" id="4485197at2"/>
<gene>
    <name evidence="1" type="ORF">RW1_098_00060</name>
</gene>
<proteinExistence type="predicted"/>
<dbReference type="InterPro" id="IPR005624">
    <property type="entry name" value="PduO/GlcC-like"/>
</dbReference>
<dbReference type="PANTHER" id="PTHR34309">
    <property type="entry name" value="SLR1406 PROTEIN"/>
    <property type="match status" value="1"/>
</dbReference>
<dbReference type="Gene3D" id="3.30.450.150">
    <property type="entry name" value="Haem-degrading domain"/>
    <property type="match status" value="1"/>
</dbReference>
<name>X0Q504_RHOWR</name>